<dbReference type="RefSeq" id="WP_139230016.1">
    <property type="nucleotide sequence ID" value="NZ_FOLB01000002.1"/>
</dbReference>
<dbReference type="AlphaFoldDB" id="A0A1I1EKR7"/>
<dbReference type="OrthoDB" id="3782133at2"/>
<protein>
    <recommendedName>
        <fullName evidence="3">Nucleotidyltransferase</fullName>
    </recommendedName>
</protein>
<sequence length="306" mass="33633">MSVATVATLELAEAVELGYVLVARVADNVGARALAIKGRVNEAHGLRAPRASADADVLVEPTRLDDVVTGLLELGWRKVPTPSAPAFAYHSVTLNHPQWPCELDVHDRFPGFLAEPDVVFDALWAERTDLAAANVAVPATGIYGSTLVMGLHALRTPSDQRNGRELAGLVERLSSERLNLARLQDLASATGCLATARPLLHELGVMVPHHPNGDRRIVEWEVRRSTAQTRNLGWLLAVRRTPPWRWPGIVLRAVLADEPYLRHFYPQAPTGKRGLWLARWWRLKVAFRDLPGAVGTARRLPGTGSR</sequence>
<name>A0A1I1EKR7_9ACTN</name>
<gene>
    <name evidence="1" type="ORF">SAMN04487968_102105</name>
</gene>
<evidence type="ECO:0008006" key="3">
    <source>
        <dbReference type="Google" id="ProtNLM"/>
    </source>
</evidence>
<organism evidence="1 2">
    <name type="scientific">Nocardioides terrae</name>
    <dbReference type="NCBI Taxonomy" id="574651"/>
    <lineage>
        <taxon>Bacteria</taxon>
        <taxon>Bacillati</taxon>
        <taxon>Actinomycetota</taxon>
        <taxon>Actinomycetes</taxon>
        <taxon>Propionibacteriales</taxon>
        <taxon>Nocardioidaceae</taxon>
        <taxon>Nocardioides</taxon>
    </lineage>
</organism>
<evidence type="ECO:0000313" key="2">
    <source>
        <dbReference type="Proteomes" id="UP000198832"/>
    </source>
</evidence>
<keyword evidence="2" id="KW-1185">Reference proteome</keyword>
<dbReference type="STRING" id="574651.SAMN04487968_102105"/>
<proteinExistence type="predicted"/>
<dbReference type="EMBL" id="FOLB01000002">
    <property type="protein sequence ID" value="SFB87236.1"/>
    <property type="molecule type" value="Genomic_DNA"/>
</dbReference>
<reference evidence="1 2" key="1">
    <citation type="submission" date="2016-10" db="EMBL/GenBank/DDBJ databases">
        <authorList>
            <person name="de Groot N.N."/>
        </authorList>
    </citation>
    <scope>NUCLEOTIDE SEQUENCE [LARGE SCALE GENOMIC DNA]</scope>
    <source>
        <strain evidence="1 2">CGMCC 1.7056</strain>
    </source>
</reference>
<accession>A0A1I1EKR7</accession>
<evidence type="ECO:0000313" key="1">
    <source>
        <dbReference type="EMBL" id="SFB87236.1"/>
    </source>
</evidence>
<dbReference type="Proteomes" id="UP000198832">
    <property type="component" value="Unassembled WGS sequence"/>
</dbReference>